<evidence type="ECO:0000256" key="10">
    <source>
        <dbReference type="ARBA" id="ARBA00023158"/>
    </source>
</evidence>
<dbReference type="EC" id="3.6.4.13" evidence="1"/>
<dbReference type="SUPFAM" id="SSF52540">
    <property type="entry name" value="P-loop containing nucleoside triphosphate hydrolases"/>
    <property type="match status" value="3"/>
</dbReference>
<dbReference type="STRING" id="46731.A0A3M6TG37"/>
<proteinExistence type="predicted"/>
<evidence type="ECO:0000256" key="8">
    <source>
        <dbReference type="ARBA" id="ARBA00022840"/>
    </source>
</evidence>
<gene>
    <name evidence="16" type="ORF">pdam_00017498</name>
</gene>
<evidence type="ECO:0000256" key="13">
    <source>
        <dbReference type="SAM" id="Coils"/>
    </source>
</evidence>
<evidence type="ECO:0000256" key="9">
    <source>
        <dbReference type="ARBA" id="ARBA00022871"/>
    </source>
</evidence>
<keyword evidence="6" id="KW-0378">Hydrolase</keyword>
<evidence type="ECO:0000256" key="12">
    <source>
        <dbReference type="ARBA" id="ARBA00047984"/>
    </source>
</evidence>
<dbReference type="GO" id="GO:0003724">
    <property type="term" value="F:RNA helicase activity"/>
    <property type="evidence" value="ECO:0007669"/>
    <property type="project" value="UniProtKB-EC"/>
</dbReference>
<evidence type="ECO:0000256" key="14">
    <source>
        <dbReference type="SAM" id="MobiDB-lite"/>
    </source>
</evidence>
<dbReference type="InterPro" id="IPR002999">
    <property type="entry name" value="Tudor"/>
</dbReference>
<feature type="coiled-coil region" evidence="13">
    <location>
        <begin position="1332"/>
        <end position="1359"/>
    </location>
</feature>
<reference evidence="16 17" key="1">
    <citation type="journal article" date="2018" name="Sci. Rep.">
        <title>Comparative analysis of the Pocillopora damicornis genome highlights role of immune system in coral evolution.</title>
        <authorList>
            <person name="Cunning R."/>
            <person name="Bay R.A."/>
            <person name="Gillette P."/>
            <person name="Baker A.C."/>
            <person name="Traylor-Knowles N."/>
        </authorList>
    </citation>
    <scope>NUCLEOTIDE SEQUENCE [LARGE SCALE GENOMIC DNA]</scope>
    <source>
        <strain evidence="16">RSMAS</strain>
        <tissue evidence="16">Whole animal</tissue>
    </source>
</reference>
<comment type="catalytic activity">
    <reaction evidence="12">
        <text>ATP + H2O = ADP + phosphate + H(+)</text>
        <dbReference type="Rhea" id="RHEA:13065"/>
        <dbReference type="ChEBI" id="CHEBI:15377"/>
        <dbReference type="ChEBI" id="CHEBI:15378"/>
        <dbReference type="ChEBI" id="CHEBI:30616"/>
        <dbReference type="ChEBI" id="CHEBI:43474"/>
        <dbReference type="ChEBI" id="CHEBI:456216"/>
        <dbReference type="EC" id="3.6.4.13"/>
    </reaction>
</comment>
<evidence type="ECO:0000256" key="1">
    <source>
        <dbReference type="ARBA" id="ARBA00012552"/>
    </source>
</evidence>
<dbReference type="GO" id="GO:0031047">
    <property type="term" value="P:regulatory ncRNA-mediated gene silencing"/>
    <property type="evidence" value="ECO:0007669"/>
    <property type="project" value="UniProtKB-KW"/>
</dbReference>
<feature type="compositionally biased region" description="Basic and acidic residues" evidence="14">
    <location>
        <begin position="220"/>
        <end position="237"/>
    </location>
</feature>
<feature type="region of interest" description="Disordered" evidence="14">
    <location>
        <begin position="427"/>
        <end position="446"/>
    </location>
</feature>
<dbReference type="InterPro" id="IPR027417">
    <property type="entry name" value="P-loop_NTPase"/>
</dbReference>
<keyword evidence="5" id="KW-0221">Differentiation</keyword>
<sequence length="1508" mass="168088">MLQGKMADGIAVGNFPRKVINAGNFWAHPVAGPSSEFQDFMGKLNDHFRKDTNSQANNQVEKGQMCVVRRTSDNCWYRARVQTVLQTLSGPQASVFLVDMAESTLVPCCRIREIPELFQNIPFQAMECLLVGVQPLGLVTSYFDLTTSKQVTDHWDEAATNLFKTLIQGCKLQVTIHKQDEKGKYHVLGHGSCQENNSSLQKPSARLPEGACEGLSSQRLSEEKTFSSEKSEDELMHGSRKPAAASSDNNSGRVRFLSSRLPATGSGMRGGFHPMSSKSPDAVNLKPILKKKSAHSGSSTEADEFRPRRRADRDGSGVSYCEIPEFSSNGSNGEIFLKEIEEKEQSPRNSSISVDTLFSQHNVRLPFENSISAKRIVQETESLSKTTAVANRNEEDRQRLLSSIKTLKETCERDCGSTLDPSTDLVQTCEPPTTKSSSEIACRSEHSPIQSSTSLHMVEGRNLSEKSTQLSQLLQTSCGSFGKSPLPSEILLPTQKSASPVQRTTSGKKLLYSDGVIVCSEGAPAPKPVFSPEFCPFPHYLLRLGILNPSLLQAHAWPALLRGRDLPQFLILASTWGAVVDIFRQCKLILAKTRNISVQLIFAAGAEENRIIPLVNGCEILIATPPCFLRMLRKCYISLDRLCHLVFHDADIMVEDFTSEIKCIMRHYANLLKSQTCRSAPRQAVVMASSWSVGIASLVKAYLANPVVLIPDMIEVAIYRGVQQIVTFCSESQRDVELLGYLESFISTKVICVFTSTAAEAENVGQFLNANCYFALVVHNFLPPHELDNIQRQWNTPHTTDTMPVLVIAEDVIVQMNITNASCVIHFNFPGSKTRFSKRPATLAGTFTSSEEHGCVSVIFVTNGRNMYHAPSIRQLVQRSGQEDKEKVKELCYPLKAFGTCSTKDICVFTSTAAEAENVGQILNANCYFALVAHNFLPPHELDNIQRQWNTPHTTDTMPVLVIAEDVIGQMNITNASCVIHFNFPGSKTRFSKRLSTLAGTFTSSEEKEKVKELCYSLKAFGTCRYQRGTRNCLQRHSVLAELDKPAKGIPTSGIVKILITSVMDATCYWVRILEHKPSGANPLNSRTVDCTEFLELTMAVSRWYADSNHRVKQELVSVGDLCAVKLINSSSYNRVKVCYVTKEDHSKKPVEVRVQYVDRGNFELVHVDRLLQLPPQFHSCPFQAVEVFVCRLQPLDKDTDWTDETAAYITRLIEGKEMEGRVVLSLGNTMWLDPLVERKYLPNINVTTNALNVRMELLREKRAAENKQHVRLLRNLCEGVIVLQPLEGGQTRVSDVSEQLPALETSVLPEEGFHSVYVSAVENPGLFFVQLKSSEESLEDLKQKINSGVNKVESEENEIPIGSLCVAKFSEDDLWYRARVLGSRPDKEYDVFYVDFGDREWVTADRIVPAWNDILQLPLQAVECSLVHVEPLEKEWSDESSDAFWEMVTDQLLFAKVKSKSASLVAGCHRFAIELYNTNTEHDVIISHEMVATGHAQTSAEGIKVCP</sequence>
<protein>
    <recommendedName>
        <fullName evidence="1">RNA helicase</fullName>
        <ecNumber evidence="1">3.6.4.13</ecNumber>
    </recommendedName>
</protein>
<dbReference type="Pfam" id="PF00270">
    <property type="entry name" value="DEAD"/>
    <property type="match status" value="1"/>
</dbReference>
<dbReference type="Gene3D" id="2.30.30.140">
    <property type="match status" value="3"/>
</dbReference>
<dbReference type="PROSITE" id="PS50304">
    <property type="entry name" value="TUDOR"/>
    <property type="match status" value="3"/>
</dbReference>
<keyword evidence="3" id="KW-0677">Repeat</keyword>
<dbReference type="SMART" id="SM00333">
    <property type="entry name" value="TUDOR"/>
    <property type="match status" value="3"/>
</dbReference>
<dbReference type="EMBL" id="RCHS01003655">
    <property type="protein sequence ID" value="RMX40366.1"/>
    <property type="molecule type" value="Genomic_DNA"/>
</dbReference>
<organism evidence="16 17">
    <name type="scientific">Pocillopora damicornis</name>
    <name type="common">Cauliflower coral</name>
    <name type="synonym">Millepora damicornis</name>
    <dbReference type="NCBI Taxonomy" id="46731"/>
    <lineage>
        <taxon>Eukaryota</taxon>
        <taxon>Metazoa</taxon>
        <taxon>Cnidaria</taxon>
        <taxon>Anthozoa</taxon>
        <taxon>Hexacorallia</taxon>
        <taxon>Scleractinia</taxon>
        <taxon>Astrocoeniina</taxon>
        <taxon>Pocilloporidae</taxon>
        <taxon>Pocillopora</taxon>
    </lineage>
</organism>
<keyword evidence="2" id="KW-0217">Developmental protein</keyword>
<evidence type="ECO:0000256" key="11">
    <source>
        <dbReference type="ARBA" id="ARBA00023254"/>
    </source>
</evidence>
<dbReference type="Proteomes" id="UP000275408">
    <property type="component" value="Unassembled WGS sequence"/>
</dbReference>
<dbReference type="SUPFAM" id="SSF63748">
    <property type="entry name" value="Tudor/PWWP/MBT"/>
    <property type="match status" value="3"/>
</dbReference>
<dbReference type="GO" id="GO:0003676">
    <property type="term" value="F:nucleic acid binding"/>
    <property type="evidence" value="ECO:0007669"/>
    <property type="project" value="InterPro"/>
</dbReference>
<keyword evidence="11" id="KW-0469">Meiosis</keyword>
<dbReference type="GO" id="GO:0051321">
    <property type="term" value="P:meiotic cell cycle"/>
    <property type="evidence" value="ECO:0007669"/>
    <property type="project" value="UniProtKB-KW"/>
</dbReference>
<dbReference type="GO" id="GO:0042078">
    <property type="term" value="P:germ-line stem cell division"/>
    <property type="evidence" value="ECO:0007669"/>
    <property type="project" value="TreeGrafter"/>
</dbReference>
<dbReference type="Gene3D" id="2.40.50.90">
    <property type="match status" value="2"/>
</dbReference>
<evidence type="ECO:0000256" key="5">
    <source>
        <dbReference type="ARBA" id="ARBA00022782"/>
    </source>
</evidence>
<dbReference type="InterPro" id="IPR035437">
    <property type="entry name" value="SNase_OB-fold_sf"/>
</dbReference>
<dbReference type="Pfam" id="PF00567">
    <property type="entry name" value="TUDOR"/>
    <property type="match status" value="3"/>
</dbReference>
<keyword evidence="17" id="KW-1185">Reference proteome</keyword>
<keyword evidence="13" id="KW-0175">Coiled coil</keyword>
<evidence type="ECO:0000256" key="4">
    <source>
        <dbReference type="ARBA" id="ARBA00022741"/>
    </source>
</evidence>
<evidence type="ECO:0000256" key="2">
    <source>
        <dbReference type="ARBA" id="ARBA00022473"/>
    </source>
</evidence>
<dbReference type="GO" id="GO:0005524">
    <property type="term" value="F:ATP binding"/>
    <property type="evidence" value="ECO:0007669"/>
    <property type="project" value="UniProtKB-KW"/>
</dbReference>
<feature type="region of interest" description="Disordered" evidence="14">
    <location>
        <begin position="193"/>
        <end position="325"/>
    </location>
</feature>
<feature type="compositionally biased region" description="Basic and acidic residues" evidence="14">
    <location>
        <begin position="303"/>
        <end position="315"/>
    </location>
</feature>
<dbReference type="GO" id="GO:0016787">
    <property type="term" value="F:hydrolase activity"/>
    <property type="evidence" value="ECO:0007669"/>
    <property type="project" value="UniProtKB-KW"/>
</dbReference>
<feature type="domain" description="Tudor" evidence="15">
    <location>
        <begin position="59"/>
        <end position="121"/>
    </location>
</feature>
<evidence type="ECO:0000256" key="6">
    <source>
        <dbReference type="ARBA" id="ARBA00022801"/>
    </source>
</evidence>
<keyword evidence="9" id="KW-0744">Spermatogenesis</keyword>
<feature type="compositionally biased region" description="Polar residues" evidence="14">
    <location>
        <begin position="193"/>
        <end position="202"/>
    </location>
</feature>
<keyword evidence="7" id="KW-0347">Helicase</keyword>
<dbReference type="PANTHER" id="PTHR22655:SF2">
    <property type="entry name" value="ATP-DEPENDENT RNA HELICASE TDRD12-RELATED"/>
    <property type="match status" value="1"/>
</dbReference>
<accession>A0A3M6TG37</accession>
<keyword evidence="4" id="KW-0547">Nucleotide-binding</keyword>
<keyword evidence="8" id="KW-0067">ATP-binding</keyword>
<dbReference type="CDD" id="cd20435">
    <property type="entry name" value="Tudor_TDRD12_rpt2"/>
    <property type="match status" value="1"/>
</dbReference>
<feature type="compositionally biased region" description="Polar residues" evidence="14">
    <location>
        <begin position="427"/>
        <end position="439"/>
    </location>
</feature>
<evidence type="ECO:0000256" key="7">
    <source>
        <dbReference type="ARBA" id="ARBA00022806"/>
    </source>
</evidence>
<dbReference type="GO" id="GO:0007283">
    <property type="term" value="P:spermatogenesis"/>
    <property type="evidence" value="ECO:0007669"/>
    <property type="project" value="UniProtKB-KW"/>
</dbReference>
<dbReference type="OrthoDB" id="9995375at2759"/>
<dbReference type="InterPro" id="IPR011545">
    <property type="entry name" value="DEAD/DEAH_box_helicase_dom"/>
</dbReference>
<dbReference type="Gene3D" id="3.40.50.300">
    <property type="entry name" value="P-loop containing nucleotide triphosphate hydrolases"/>
    <property type="match status" value="3"/>
</dbReference>
<evidence type="ECO:0000259" key="15">
    <source>
        <dbReference type="PROSITE" id="PS50304"/>
    </source>
</evidence>
<evidence type="ECO:0000313" key="16">
    <source>
        <dbReference type="EMBL" id="RMX40366.1"/>
    </source>
</evidence>
<keyword evidence="10" id="KW-0943">RNA-mediated gene silencing</keyword>
<evidence type="ECO:0000256" key="3">
    <source>
        <dbReference type="ARBA" id="ARBA00022737"/>
    </source>
</evidence>
<feature type="domain" description="Tudor" evidence="15">
    <location>
        <begin position="1359"/>
        <end position="1418"/>
    </location>
</feature>
<feature type="domain" description="Tudor" evidence="15">
    <location>
        <begin position="1116"/>
        <end position="1181"/>
    </location>
</feature>
<dbReference type="FunFam" id="2.30.30.140:FF:000018">
    <property type="entry name" value="Serine/threonine-protein kinase 31"/>
    <property type="match status" value="1"/>
</dbReference>
<name>A0A3M6TG37_POCDA</name>
<comment type="caution">
    <text evidence="16">The sequence shown here is derived from an EMBL/GenBank/DDBJ whole genome shotgun (WGS) entry which is preliminary data.</text>
</comment>
<evidence type="ECO:0000313" key="17">
    <source>
        <dbReference type="Proteomes" id="UP000275408"/>
    </source>
</evidence>
<dbReference type="PANTHER" id="PTHR22655">
    <property type="entry name" value="ATP-DEPENDENT RNA HELICASE TDRD12-RELATED"/>
    <property type="match status" value="1"/>
</dbReference>